<dbReference type="CDD" id="cd07185">
    <property type="entry name" value="OmpA_C-like"/>
    <property type="match status" value="1"/>
</dbReference>
<reference evidence="8" key="2">
    <citation type="submission" date="2020-09" db="EMBL/GenBank/DDBJ databases">
        <authorList>
            <person name="Sun Q."/>
            <person name="Zhou Y."/>
        </authorList>
    </citation>
    <scope>NUCLEOTIDE SEQUENCE</scope>
    <source>
        <strain evidence="8">CGMCC 1.15880</strain>
    </source>
</reference>
<keyword evidence="9" id="KW-1185">Reference proteome</keyword>
<dbReference type="Pfam" id="PF00691">
    <property type="entry name" value="OmpA"/>
    <property type="match status" value="1"/>
</dbReference>
<dbReference type="Gene3D" id="3.30.1330.60">
    <property type="entry name" value="OmpA-like domain"/>
    <property type="match status" value="1"/>
</dbReference>
<dbReference type="PANTHER" id="PTHR30329">
    <property type="entry name" value="STATOR ELEMENT OF FLAGELLAR MOTOR COMPLEX"/>
    <property type="match status" value="1"/>
</dbReference>
<dbReference type="InterPro" id="IPR006664">
    <property type="entry name" value="OMP_bac"/>
</dbReference>
<dbReference type="SUPFAM" id="SSF103088">
    <property type="entry name" value="OmpA-like"/>
    <property type="match status" value="1"/>
</dbReference>
<dbReference type="InterPro" id="IPR050330">
    <property type="entry name" value="Bact_OuterMem_StrucFunc"/>
</dbReference>
<evidence type="ECO:0000256" key="6">
    <source>
        <dbReference type="SAM" id="SignalP"/>
    </source>
</evidence>
<keyword evidence="3" id="KW-0998">Cell outer membrane</keyword>
<dbReference type="GO" id="GO:0009279">
    <property type="term" value="C:cell outer membrane"/>
    <property type="evidence" value="ECO:0007669"/>
    <property type="project" value="UniProtKB-SubCell"/>
</dbReference>
<proteinExistence type="predicted"/>
<dbReference type="PRINTS" id="PR01021">
    <property type="entry name" value="OMPADOMAIN"/>
</dbReference>
<name>A0A916VQ63_9RHOB</name>
<reference evidence="8" key="1">
    <citation type="journal article" date="2014" name="Int. J. Syst. Evol. Microbiol.">
        <title>Complete genome sequence of Corynebacterium casei LMG S-19264T (=DSM 44701T), isolated from a smear-ripened cheese.</title>
        <authorList>
            <consortium name="US DOE Joint Genome Institute (JGI-PGF)"/>
            <person name="Walter F."/>
            <person name="Albersmeier A."/>
            <person name="Kalinowski J."/>
            <person name="Ruckert C."/>
        </authorList>
    </citation>
    <scope>NUCLEOTIDE SEQUENCE</scope>
    <source>
        <strain evidence="8">CGMCC 1.15880</strain>
    </source>
</reference>
<evidence type="ECO:0000313" key="8">
    <source>
        <dbReference type="EMBL" id="GGA18601.1"/>
    </source>
</evidence>
<accession>A0A916VQ63</accession>
<keyword evidence="6" id="KW-0732">Signal</keyword>
<feature type="region of interest" description="Disordered" evidence="5">
    <location>
        <begin position="294"/>
        <end position="313"/>
    </location>
</feature>
<feature type="domain" description="OmpA-like" evidence="7">
    <location>
        <begin position="197"/>
        <end position="313"/>
    </location>
</feature>
<evidence type="ECO:0000256" key="1">
    <source>
        <dbReference type="ARBA" id="ARBA00004442"/>
    </source>
</evidence>
<evidence type="ECO:0000256" key="2">
    <source>
        <dbReference type="ARBA" id="ARBA00023136"/>
    </source>
</evidence>
<sequence>MKAVRTLRSSLICTLLCGLPLSGNAAEFVLQLPLGAKATYSQVETTLPALVPTGPFKDGKIPKVEAPKNIQRTVWVMGGESTVSQVQAGILGQLETAGYEPLLFCVAKECGGFDFRFGIDVVDEPMMRVNLRNYRFISAKQTVSENPAYVTFLLSRSPVAVYVQMTEYSPGARSIEGGEPALKPPETLVEPAEVAGQIGPVSLVLEGLEFETGSAELGNDPTGSLSKLADLLKQDPDVKVLLVGHSDMSGSVEANIAISTKRADSVRRALIRDHGIDAGRLSAHGVGFLSPRADNATEAGRQKNRRVEAVFSR</sequence>
<keyword evidence="2 4" id="KW-0472">Membrane</keyword>
<protein>
    <submittedName>
        <fullName evidence="8">Membrane protein</fullName>
    </submittedName>
</protein>
<evidence type="ECO:0000256" key="5">
    <source>
        <dbReference type="SAM" id="MobiDB-lite"/>
    </source>
</evidence>
<dbReference type="Proteomes" id="UP000628017">
    <property type="component" value="Unassembled WGS sequence"/>
</dbReference>
<evidence type="ECO:0000259" key="7">
    <source>
        <dbReference type="PROSITE" id="PS51123"/>
    </source>
</evidence>
<feature type="chain" id="PRO_5037379677" evidence="6">
    <location>
        <begin position="26"/>
        <end position="313"/>
    </location>
</feature>
<organism evidence="8 9">
    <name type="scientific">Neptunicoccus cionae</name>
    <dbReference type="NCBI Taxonomy" id="2035344"/>
    <lineage>
        <taxon>Bacteria</taxon>
        <taxon>Pseudomonadati</taxon>
        <taxon>Pseudomonadota</taxon>
        <taxon>Alphaproteobacteria</taxon>
        <taxon>Rhodobacterales</taxon>
        <taxon>Paracoccaceae</taxon>
        <taxon>Neptunicoccus</taxon>
    </lineage>
</organism>
<comment type="subcellular location">
    <subcellularLocation>
        <location evidence="1">Cell outer membrane</location>
    </subcellularLocation>
</comment>
<evidence type="ECO:0000313" key="9">
    <source>
        <dbReference type="Proteomes" id="UP000628017"/>
    </source>
</evidence>
<dbReference type="InterPro" id="IPR006665">
    <property type="entry name" value="OmpA-like"/>
</dbReference>
<dbReference type="PROSITE" id="PS51123">
    <property type="entry name" value="OMPA_2"/>
    <property type="match status" value="1"/>
</dbReference>
<feature type="signal peptide" evidence="6">
    <location>
        <begin position="1"/>
        <end position="25"/>
    </location>
</feature>
<evidence type="ECO:0000256" key="4">
    <source>
        <dbReference type="PROSITE-ProRule" id="PRU00473"/>
    </source>
</evidence>
<gene>
    <name evidence="8" type="ORF">GCM10011498_19140</name>
</gene>
<dbReference type="AlphaFoldDB" id="A0A916VQ63"/>
<comment type="caution">
    <text evidence="8">The sequence shown here is derived from an EMBL/GenBank/DDBJ whole genome shotgun (WGS) entry which is preliminary data.</text>
</comment>
<dbReference type="RefSeq" id="WP_188673902.1">
    <property type="nucleotide sequence ID" value="NZ_BMKA01000002.1"/>
</dbReference>
<dbReference type="EMBL" id="BMKA01000002">
    <property type="protein sequence ID" value="GGA18601.1"/>
    <property type="molecule type" value="Genomic_DNA"/>
</dbReference>
<dbReference type="InterPro" id="IPR036737">
    <property type="entry name" value="OmpA-like_sf"/>
</dbReference>
<dbReference type="PANTHER" id="PTHR30329:SF21">
    <property type="entry name" value="LIPOPROTEIN YIAD-RELATED"/>
    <property type="match status" value="1"/>
</dbReference>
<evidence type="ECO:0000256" key="3">
    <source>
        <dbReference type="ARBA" id="ARBA00023237"/>
    </source>
</evidence>